<dbReference type="AlphaFoldDB" id="X6PA35"/>
<accession>X6PA35</accession>
<dbReference type="InterPro" id="IPR019906">
    <property type="entry name" value="Ribosomal_uL6_bac-type"/>
</dbReference>
<dbReference type="Gene3D" id="3.90.930.12">
    <property type="entry name" value="Ribosomal protein L6, alpha-beta domain"/>
    <property type="match status" value="1"/>
</dbReference>
<dbReference type="GO" id="GO:0003735">
    <property type="term" value="F:structural constituent of ribosome"/>
    <property type="evidence" value="ECO:0007669"/>
    <property type="project" value="InterPro"/>
</dbReference>
<dbReference type="PANTHER" id="PTHR11655">
    <property type="entry name" value="60S/50S RIBOSOMAL PROTEIN L6/L9"/>
    <property type="match status" value="1"/>
</dbReference>
<evidence type="ECO:0000256" key="1">
    <source>
        <dbReference type="ARBA" id="ARBA00009356"/>
    </source>
</evidence>
<keyword evidence="3" id="KW-0687">Ribonucleoprotein</keyword>
<comment type="similarity">
    <text evidence="1">Belongs to the universal ribosomal protein uL6 family.</text>
</comment>
<sequence>MTTSASIKSMIYGVTCGWEKRLRLLGKGYRATLDDKDKRKLILRCGYRQPVEVWAPIGSSFQVLEGDDTGIPIIVRGMDIEQVGNIAAALKRIKKLNKQGQGIRYDKEVREIKSKKGKR</sequence>
<evidence type="ECO:0000313" key="5">
    <source>
        <dbReference type="Proteomes" id="UP000023152"/>
    </source>
</evidence>
<dbReference type="GO" id="GO:0022625">
    <property type="term" value="C:cytosolic large ribosomal subunit"/>
    <property type="evidence" value="ECO:0007669"/>
    <property type="project" value="TreeGrafter"/>
</dbReference>
<evidence type="ECO:0000256" key="2">
    <source>
        <dbReference type="ARBA" id="ARBA00022980"/>
    </source>
</evidence>
<reference evidence="4 5" key="1">
    <citation type="journal article" date="2013" name="Curr. Biol.">
        <title>The Genome of the Foraminiferan Reticulomyxa filosa.</title>
        <authorList>
            <person name="Glockner G."/>
            <person name="Hulsmann N."/>
            <person name="Schleicher M."/>
            <person name="Noegel A.A."/>
            <person name="Eichinger L."/>
            <person name="Gallinger C."/>
            <person name="Pawlowski J."/>
            <person name="Sierra R."/>
            <person name="Euteneuer U."/>
            <person name="Pillet L."/>
            <person name="Moustafa A."/>
            <person name="Platzer M."/>
            <person name="Groth M."/>
            <person name="Szafranski K."/>
            <person name="Schliwa M."/>
        </authorList>
    </citation>
    <scope>NUCLEOTIDE SEQUENCE [LARGE SCALE GENOMIC DNA]</scope>
</reference>
<organism evidence="4 5">
    <name type="scientific">Reticulomyxa filosa</name>
    <dbReference type="NCBI Taxonomy" id="46433"/>
    <lineage>
        <taxon>Eukaryota</taxon>
        <taxon>Sar</taxon>
        <taxon>Rhizaria</taxon>
        <taxon>Retaria</taxon>
        <taxon>Foraminifera</taxon>
        <taxon>Monothalamids</taxon>
        <taxon>Reticulomyxidae</taxon>
        <taxon>Reticulomyxa</taxon>
    </lineage>
</organism>
<proteinExistence type="inferred from homology"/>
<gene>
    <name evidence="4" type="ORF">RFI_02585</name>
</gene>
<comment type="caution">
    <text evidence="4">The sequence shown here is derived from an EMBL/GenBank/DDBJ whole genome shotgun (WGS) entry which is preliminary data.</text>
</comment>
<dbReference type="Proteomes" id="UP000023152">
    <property type="component" value="Unassembled WGS sequence"/>
</dbReference>
<dbReference type="GO" id="GO:0019843">
    <property type="term" value="F:rRNA binding"/>
    <property type="evidence" value="ECO:0007669"/>
    <property type="project" value="InterPro"/>
</dbReference>
<keyword evidence="5" id="KW-1185">Reference proteome</keyword>
<keyword evidence="2 4" id="KW-0689">Ribosomal protein</keyword>
<dbReference type="PRINTS" id="PR00059">
    <property type="entry name" value="RIBOSOMALL6"/>
</dbReference>
<dbReference type="OrthoDB" id="540873at2759"/>
<protein>
    <submittedName>
        <fullName evidence="4">50S ribosomal protein L6</fullName>
    </submittedName>
</protein>
<evidence type="ECO:0000313" key="4">
    <source>
        <dbReference type="EMBL" id="ETO34512.1"/>
    </source>
</evidence>
<dbReference type="GO" id="GO:0002181">
    <property type="term" value="P:cytoplasmic translation"/>
    <property type="evidence" value="ECO:0007669"/>
    <property type="project" value="TreeGrafter"/>
</dbReference>
<dbReference type="SUPFAM" id="SSF56053">
    <property type="entry name" value="Ribosomal protein L6"/>
    <property type="match status" value="1"/>
</dbReference>
<dbReference type="EMBL" id="ASPP01002495">
    <property type="protein sequence ID" value="ETO34512.1"/>
    <property type="molecule type" value="Genomic_DNA"/>
</dbReference>
<evidence type="ECO:0000256" key="3">
    <source>
        <dbReference type="ARBA" id="ARBA00023274"/>
    </source>
</evidence>
<dbReference type="PANTHER" id="PTHR11655:SF14">
    <property type="entry name" value="LARGE RIBOSOMAL SUBUNIT PROTEIN UL6M"/>
    <property type="match status" value="1"/>
</dbReference>
<dbReference type="InterPro" id="IPR000702">
    <property type="entry name" value="Ribosomal_uL6-like"/>
</dbReference>
<name>X6PA35_RETFI</name>
<dbReference type="InterPro" id="IPR036789">
    <property type="entry name" value="Ribosomal_uL6-like_a/b-dom_sf"/>
</dbReference>